<feature type="compositionally biased region" description="Low complexity" evidence="1">
    <location>
        <begin position="232"/>
        <end position="241"/>
    </location>
</feature>
<accession>A0A836I0L4</accession>
<comment type="caution">
    <text evidence="2">The sequence shown here is derived from an EMBL/GenBank/DDBJ whole genome shotgun (WGS) entry which is preliminary data.</text>
</comment>
<dbReference type="GeneID" id="94174623"/>
<reference evidence="2 3" key="1">
    <citation type="submission" date="2021-02" db="EMBL/GenBank/DDBJ databases">
        <title>Leishmania (Mundinia) enrietti genome sequencing and assembly.</title>
        <authorList>
            <person name="Almutairi H."/>
            <person name="Gatherer D."/>
        </authorList>
    </citation>
    <scope>NUCLEOTIDE SEQUENCE [LARGE SCALE GENOMIC DNA]</scope>
    <source>
        <strain evidence="2">CUR178</strain>
    </source>
</reference>
<feature type="compositionally biased region" description="Polar residues" evidence="1">
    <location>
        <begin position="526"/>
        <end position="537"/>
    </location>
</feature>
<name>A0A836I0L4_LEIEN</name>
<feature type="region of interest" description="Disordered" evidence="1">
    <location>
        <begin position="411"/>
        <end position="487"/>
    </location>
</feature>
<feature type="compositionally biased region" description="Polar residues" evidence="1">
    <location>
        <begin position="554"/>
        <end position="570"/>
    </location>
</feature>
<dbReference type="OrthoDB" id="267036at2759"/>
<feature type="region of interest" description="Disordered" evidence="1">
    <location>
        <begin position="340"/>
        <end position="398"/>
    </location>
</feature>
<protein>
    <submittedName>
        <fullName evidence="2">Uncharacterized protein</fullName>
    </submittedName>
</protein>
<sequence>MIPTFDTNDIHDQPTVSVTRVDSSGGTGLNSGGSGSGGTRLATGGQGSPRTLYLTPPRETLSLPSAHLTRRAADVATVLEMNPLQCHGVADLQRKLIETAEWVVKLRHWYIHQLQERDAWYESRLKGLENSFHAALTAATTAGTVRAMAGAGAAHTITGCSSTEKGAHSTVSYSRVAGNGASESSTIAATISGSAGKGADGGARLRCRSRAYKNLAVAPSVDGFSNGDIPCSMNPNPSSSMGTDTAVAGGGRSADRGSSAPLQADPTKRSAFVPTLRGRRTTSAGAARRQPLLPKDNESLPTGAAAAAVDWGELRLTLATRAVAAIGPRIVEGKDDSVRTLHYPSAHPHPRDSGTGRLSPSSTTQAQAINTPKASTFRAQRDMKSTTTPRTGRPSSANGLLLVNGAATESSDLFSARTGESGDRRGGDAQMERRRHNVSLPRVWPSRTHTSLPHHLQDLDAGIPRDATAAGTGTVSSAADDVACGPHETASRVSGRFYLFSSGDSNSRNPKRRSFSCGGIRRMSRLYTTSGTEQKNSARGVCGPHPKRAGRSEASGQSSRSRFISDQASE</sequence>
<evidence type="ECO:0000313" key="2">
    <source>
        <dbReference type="EMBL" id="KAG5485878.1"/>
    </source>
</evidence>
<feature type="compositionally biased region" description="Low complexity" evidence="1">
    <location>
        <begin position="385"/>
        <end position="396"/>
    </location>
</feature>
<feature type="compositionally biased region" description="Polar residues" evidence="1">
    <location>
        <begin position="356"/>
        <end position="378"/>
    </location>
</feature>
<keyword evidence="3" id="KW-1185">Reference proteome</keyword>
<feature type="region of interest" description="Disordered" evidence="1">
    <location>
        <begin position="526"/>
        <end position="570"/>
    </location>
</feature>
<dbReference type="KEGG" id="lenr:94174623"/>
<feature type="region of interest" description="Disordered" evidence="1">
    <location>
        <begin position="232"/>
        <end position="302"/>
    </location>
</feature>
<gene>
    <name evidence="2" type="ORF">CUR178_07472</name>
</gene>
<dbReference type="EMBL" id="JAFHKP010000006">
    <property type="protein sequence ID" value="KAG5485878.1"/>
    <property type="molecule type" value="Genomic_DNA"/>
</dbReference>
<evidence type="ECO:0000256" key="1">
    <source>
        <dbReference type="SAM" id="MobiDB-lite"/>
    </source>
</evidence>
<organism evidence="2 3">
    <name type="scientific">Leishmania enriettii</name>
    <dbReference type="NCBI Taxonomy" id="5663"/>
    <lineage>
        <taxon>Eukaryota</taxon>
        <taxon>Discoba</taxon>
        <taxon>Euglenozoa</taxon>
        <taxon>Kinetoplastea</taxon>
        <taxon>Metakinetoplastina</taxon>
        <taxon>Trypanosomatida</taxon>
        <taxon>Trypanosomatidae</taxon>
        <taxon>Leishmaniinae</taxon>
        <taxon>Leishmania</taxon>
    </lineage>
</organism>
<feature type="compositionally biased region" description="Low complexity" evidence="1">
    <location>
        <begin position="467"/>
        <end position="479"/>
    </location>
</feature>
<dbReference type="RefSeq" id="XP_067695603.1">
    <property type="nucleotide sequence ID" value="XM_067839113.1"/>
</dbReference>
<dbReference type="Proteomes" id="UP000674179">
    <property type="component" value="Chromosome 6"/>
</dbReference>
<feature type="compositionally biased region" description="Gly residues" evidence="1">
    <location>
        <begin position="25"/>
        <end position="38"/>
    </location>
</feature>
<proteinExistence type="predicted"/>
<feature type="compositionally biased region" description="Basic and acidic residues" evidence="1">
    <location>
        <begin position="420"/>
        <end position="432"/>
    </location>
</feature>
<dbReference type="AlphaFoldDB" id="A0A836I0L4"/>
<feature type="region of interest" description="Disordered" evidence="1">
    <location>
        <begin position="1"/>
        <end position="51"/>
    </location>
</feature>
<evidence type="ECO:0000313" key="3">
    <source>
        <dbReference type="Proteomes" id="UP000674179"/>
    </source>
</evidence>